<evidence type="ECO:0000256" key="1">
    <source>
        <dbReference type="SAM" id="MobiDB-lite"/>
    </source>
</evidence>
<gene>
    <name evidence="2" type="ORF">M9458_025593</name>
</gene>
<accession>A0ABD0Q5N8</accession>
<feature type="compositionally biased region" description="Polar residues" evidence="1">
    <location>
        <begin position="33"/>
        <end position="58"/>
    </location>
</feature>
<reference evidence="2 3" key="1">
    <citation type="submission" date="2024-05" db="EMBL/GenBank/DDBJ databases">
        <title>Genome sequencing and assembly of Indian major carp, Cirrhinus mrigala (Hamilton, 1822).</title>
        <authorList>
            <person name="Mohindra V."/>
            <person name="Chowdhury L.M."/>
            <person name="Lal K."/>
            <person name="Jena J.K."/>
        </authorList>
    </citation>
    <scope>NUCLEOTIDE SEQUENCE [LARGE SCALE GENOMIC DNA]</scope>
    <source>
        <strain evidence="2">CM1030</strain>
        <tissue evidence="2">Blood</tissue>
    </source>
</reference>
<dbReference type="Proteomes" id="UP001529510">
    <property type="component" value="Unassembled WGS sequence"/>
</dbReference>
<proteinExistence type="predicted"/>
<sequence>NHGKFPQQEDSYAFEEDSSSESLSPDQPHSEESQSSAEALTENKSSGSSSPTLTNTEH</sequence>
<keyword evidence="3" id="KW-1185">Reference proteome</keyword>
<evidence type="ECO:0000313" key="2">
    <source>
        <dbReference type="EMBL" id="KAL0180151.1"/>
    </source>
</evidence>
<comment type="caution">
    <text evidence="2">The sequence shown here is derived from an EMBL/GenBank/DDBJ whole genome shotgun (WGS) entry which is preliminary data.</text>
</comment>
<feature type="region of interest" description="Disordered" evidence="1">
    <location>
        <begin position="1"/>
        <end position="58"/>
    </location>
</feature>
<dbReference type="EMBL" id="JAMKFB020000012">
    <property type="protein sequence ID" value="KAL0180151.1"/>
    <property type="molecule type" value="Genomic_DNA"/>
</dbReference>
<feature type="non-terminal residue" evidence="2">
    <location>
        <position position="58"/>
    </location>
</feature>
<organism evidence="2 3">
    <name type="scientific">Cirrhinus mrigala</name>
    <name type="common">Mrigala</name>
    <dbReference type="NCBI Taxonomy" id="683832"/>
    <lineage>
        <taxon>Eukaryota</taxon>
        <taxon>Metazoa</taxon>
        <taxon>Chordata</taxon>
        <taxon>Craniata</taxon>
        <taxon>Vertebrata</taxon>
        <taxon>Euteleostomi</taxon>
        <taxon>Actinopterygii</taxon>
        <taxon>Neopterygii</taxon>
        <taxon>Teleostei</taxon>
        <taxon>Ostariophysi</taxon>
        <taxon>Cypriniformes</taxon>
        <taxon>Cyprinidae</taxon>
        <taxon>Labeoninae</taxon>
        <taxon>Labeonini</taxon>
        <taxon>Cirrhinus</taxon>
    </lineage>
</organism>
<evidence type="ECO:0000313" key="3">
    <source>
        <dbReference type="Proteomes" id="UP001529510"/>
    </source>
</evidence>
<feature type="non-terminal residue" evidence="2">
    <location>
        <position position="1"/>
    </location>
</feature>
<dbReference type="AlphaFoldDB" id="A0ABD0Q5N8"/>
<name>A0ABD0Q5N8_CIRMR</name>
<protein>
    <submittedName>
        <fullName evidence="2">Uncharacterized protein</fullName>
    </submittedName>
</protein>